<protein>
    <submittedName>
        <fullName evidence="1">Uncharacterized protein</fullName>
    </submittedName>
</protein>
<proteinExistence type="predicted"/>
<name>A0A9X2AB15_9FLAO</name>
<sequence>MSEQEVIDELLTLDLPIGIWDEISRDKKEREAFLEEMVEKHGFYIAIMKGIMVNNVVKLAFFYNPDKNKSENIAGYFFHRMPDHYKPIEENVEFANWVFPYENMTIPLRY</sequence>
<accession>A0A9X2AB15</accession>
<keyword evidence="2" id="KW-1185">Reference proteome</keyword>
<dbReference type="RefSeq" id="WP_240713159.1">
    <property type="nucleotide sequence ID" value="NZ_JAKVTV010000002.1"/>
</dbReference>
<dbReference type="EMBL" id="JAKVTV010000002">
    <property type="protein sequence ID" value="MCH4822987.1"/>
    <property type="molecule type" value="Genomic_DNA"/>
</dbReference>
<evidence type="ECO:0000313" key="1">
    <source>
        <dbReference type="EMBL" id="MCH4822987.1"/>
    </source>
</evidence>
<organism evidence="1 2">
    <name type="scientific">Christiangramia lutea</name>
    <dbReference type="NCBI Taxonomy" id="1607951"/>
    <lineage>
        <taxon>Bacteria</taxon>
        <taxon>Pseudomonadati</taxon>
        <taxon>Bacteroidota</taxon>
        <taxon>Flavobacteriia</taxon>
        <taxon>Flavobacteriales</taxon>
        <taxon>Flavobacteriaceae</taxon>
        <taxon>Christiangramia</taxon>
    </lineage>
</organism>
<reference evidence="1" key="1">
    <citation type="submission" date="2022-03" db="EMBL/GenBank/DDBJ databases">
        <title>Gramella crocea sp. nov., isolated from activated sludge of a seafood processing plant.</title>
        <authorList>
            <person name="Zhang X."/>
        </authorList>
    </citation>
    <scope>NUCLEOTIDE SEQUENCE</scope>
    <source>
        <strain evidence="1">YJ019</strain>
    </source>
</reference>
<evidence type="ECO:0000313" key="2">
    <source>
        <dbReference type="Proteomes" id="UP001139226"/>
    </source>
</evidence>
<comment type="caution">
    <text evidence="1">The sequence shown here is derived from an EMBL/GenBank/DDBJ whole genome shotgun (WGS) entry which is preliminary data.</text>
</comment>
<dbReference type="Proteomes" id="UP001139226">
    <property type="component" value="Unassembled WGS sequence"/>
</dbReference>
<gene>
    <name evidence="1" type="ORF">ML462_07350</name>
</gene>
<dbReference type="AlphaFoldDB" id="A0A9X2AB15"/>